<dbReference type="Proteomes" id="UP000005050">
    <property type="component" value="Unassembled WGS sequence"/>
</dbReference>
<evidence type="ECO:0000256" key="3">
    <source>
        <dbReference type="ARBA" id="ARBA00022692"/>
    </source>
</evidence>
<accession>H3RKP8</accession>
<dbReference type="PANTHER" id="PTHR23502:SF132">
    <property type="entry name" value="POLYAMINE TRANSPORTER 2-RELATED"/>
    <property type="match status" value="1"/>
</dbReference>
<comment type="caution">
    <text evidence="8">The sequence shown here is derived from an EMBL/GenBank/DDBJ whole genome shotgun (WGS) entry which is preliminary data.</text>
</comment>
<dbReference type="PATRIC" id="fig|660596.6.peg.4982"/>
<dbReference type="PROSITE" id="PS50850">
    <property type="entry name" value="MFS"/>
    <property type="match status" value="1"/>
</dbReference>
<dbReference type="AlphaFoldDB" id="H3RKP8"/>
<evidence type="ECO:0000259" key="7">
    <source>
        <dbReference type="PROSITE" id="PS50850"/>
    </source>
</evidence>
<dbReference type="InterPro" id="IPR020846">
    <property type="entry name" value="MFS_dom"/>
</dbReference>
<evidence type="ECO:0000256" key="2">
    <source>
        <dbReference type="ARBA" id="ARBA00022448"/>
    </source>
</evidence>
<sequence>MPSLPNKQSGTLSVGIIIVLLVAMGQFNNTLFIPSLPHMRSPLGTNDALLQLSVTLTLVSFGLAQLFYGPLSDYYGRRPVALIGLSIFFLGNLACFLATSGPAFLAGKIVTGLGVGCVGPIARAIARDMSHGKKLLKLMGILVMFMSVTPAVSPMAGGAIQGFFWLAD</sequence>
<dbReference type="Gene3D" id="1.20.1720.10">
    <property type="entry name" value="Multidrug resistance protein D"/>
    <property type="match status" value="1"/>
</dbReference>
<evidence type="ECO:0000313" key="9">
    <source>
        <dbReference type="Proteomes" id="UP000005050"/>
    </source>
</evidence>
<dbReference type="RefSeq" id="WP_006122099.1">
    <property type="nucleotide sequence ID" value="NZ_AHIE01000038.1"/>
</dbReference>
<dbReference type="GO" id="GO:1990961">
    <property type="term" value="P:xenobiotic detoxification by transmembrane export across the plasma membrane"/>
    <property type="evidence" value="ECO:0007669"/>
    <property type="project" value="TreeGrafter"/>
</dbReference>
<dbReference type="SUPFAM" id="SSF103473">
    <property type="entry name" value="MFS general substrate transporter"/>
    <property type="match status" value="1"/>
</dbReference>
<evidence type="ECO:0000256" key="5">
    <source>
        <dbReference type="ARBA" id="ARBA00023136"/>
    </source>
</evidence>
<evidence type="ECO:0000256" key="4">
    <source>
        <dbReference type="ARBA" id="ARBA00022989"/>
    </source>
</evidence>
<name>H3RKP8_PANSE</name>
<organism evidence="8 9">
    <name type="scientific">Pantoea stewartii subsp. stewartii DC283</name>
    <dbReference type="NCBI Taxonomy" id="660596"/>
    <lineage>
        <taxon>Bacteria</taxon>
        <taxon>Pseudomonadati</taxon>
        <taxon>Pseudomonadota</taxon>
        <taxon>Gammaproteobacteria</taxon>
        <taxon>Enterobacterales</taxon>
        <taxon>Erwiniaceae</taxon>
        <taxon>Pantoea</taxon>
    </lineage>
</organism>
<dbReference type="PANTHER" id="PTHR23502">
    <property type="entry name" value="MAJOR FACILITATOR SUPERFAMILY"/>
    <property type="match status" value="1"/>
</dbReference>
<dbReference type="Pfam" id="PF07690">
    <property type="entry name" value="MFS_1"/>
    <property type="match status" value="1"/>
</dbReference>
<reference evidence="8 9" key="1">
    <citation type="journal article" date="2012" name="Mol. Microbiol.">
        <title>The genetic and structural basis of two distinct terminal side branch residues in stewartan and amylovoran exopolysaccharides and their potential role in host adaptation.</title>
        <authorList>
            <person name="Wang X."/>
            <person name="Yang F."/>
            <person name="von Bodman S.B."/>
        </authorList>
    </citation>
    <scope>NUCLEOTIDE SEQUENCE [LARGE SCALE GENOMIC DNA]</scope>
    <source>
        <strain evidence="8 9">DC283</strain>
    </source>
</reference>
<evidence type="ECO:0000256" key="6">
    <source>
        <dbReference type="SAM" id="Phobius"/>
    </source>
</evidence>
<feature type="transmembrane region" description="Helical" evidence="6">
    <location>
        <begin position="105"/>
        <end position="126"/>
    </location>
</feature>
<gene>
    <name evidence="8" type="ORF">CKS_2975</name>
</gene>
<dbReference type="InterPro" id="IPR011701">
    <property type="entry name" value="MFS"/>
</dbReference>
<keyword evidence="5 6" id="KW-0472">Membrane</keyword>
<evidence type="ECO:0000256" key="1">
    <source>
        <dbReference type="ARBA" id="ARBA00004141"/>
    </source>
</evidence>
<feature type="transmembrane region" description="Helical" evidence="6">
    <location>
        <begin position="12"/>
        <end position="28"/>
    </location>
</feature>
<feature type="transmembrane region" description="Helical" evidence="6">
    <location>
        <begin position="80"/>
        <end position="99"/>
    </location>
</feature>
<keyword evidence="3 6" id="KW-0812">Transmembrane</keyword>
<feature type="transmembrane region" description="Helical" evidence="6">
    <location>
        <begin position="48"/>
        <end position="68"/>
    </location>
</feature>
<evidence type="ECO:0000313" key="8">
    <source>
        <dbReference type="EMBL" id="EHT98289.1"/>
    </source>
</evidence>
<keyword evidence="4 6" id="KW-1133">Transmembrane helix</keyword>
<protein>
    <recommendedName>
        <fullName evidence="7">Major facilitator superfamily (MFS) profile domain-containing protein</fullName>
    </recommendedName>
</protein>
<feature type="domain" description="Major facilitator superfamily (MFS) profile" evidence="7">
    <location>
        <begin position="14"/>
        <end position="168"/>
    </location>
</feature>
<keyword evidence="2" id="KW-0813">Transport</keyword>
<proteinExistence type="predicted"/>
<dbReference type="EMBL" id="AHIE01000038">
    <property type="protein sequence ID" value="EHT98289.1"/>
    <property type="molecule type" value="Genomic_DNA"/>
</dbReference>
<comment type="subcellular location">
    <subcellularLocation>
        <location evidence="1">Membrane</location>
        <topology evidence="1">Multi-pass membrane protein</topology>
    </subcellularLocation>
</comment>
<feature type="transmembrane region" description="Helical" evidence="6">
    <location>
        <begin position="138"/>
        <end position="166"/>
    </location>
</feature>
<dbReference type="InterPro" id="IPR036259">
    <property type="entry name" value="MFS_trans_sf"/>
</dbReference>
<dbReference type="OrthoDB" id="9814303at2"/>
<dbReference type="GO" id="GO:0005886">
    <property type="term" value="C:plasma membrane"/>
    <property type="evidence" value="ECO:0007669"/>
    <property type="project" value="TreeGrafter"/>
</dbReference>
<dbReference type="GO" id="GO:0022857">
    <property type="term" value="F:transmembrane transporter activity"/>
    <property type="evidence" value="ECO:0007669"/>
    <property type="project" value="InterPro"/>
</dbReference>